<evidence type="ECO:0000313" key="6">
    <source>
        <dbReference type="EMBL" id="MFC7137727.1"/>
    </source>
</evidence>
<comment type="catalytic activity">
    <reaction evidence="3">
        <text>acetyl-CoA + 2-oxoglutarate + H2O = (2R)-homocitrate + CoA + H(+)</text>
        <dbReference type="Rhea" id="RHEA:12929"/>
        <dbReference type="ChEBI" id="CHEBI:15377"/>
        <dbReference type="ChEBI" id="CHEBI:15378"/>
        <dbReference type="ChEBI" id="CHEBI:16810"/>
        <dbReference type="ChEBI" id="CHEBI:57287"/>
        <dbReference type="ChEBI" id="CHEBI:57288"/>
        <dbReference type="ChEBI" id="CHEBI:58884"/>
        <dbReference type="EC" id="2.3.3.14"/>
    </reaction>
    <physiologicalReaction direction="left-to-right" evidence="3">
        <dbReference type="Rhea" id="RHEA:12930"/>
    </physiologicalReaction>
</comment>
<dbReference type="EMBL" id="JBHSZG010000002">
    <property type="protein sequence ID" value="MFC7137727.1"/>
    <property type="molecule type" value="Genomic_DNA"/>
</dbReference>
<organism evidence="6 7">
    <name type="scientific">Halobaculum litoreum</name>
    <dbReference type="NCBI Taxonomy" id="3031998"/>
    <lineage>
        <taxon>Archaea</taxon>
        <taxon>Methanobacteriati</taxon>
        <taxon>Methanobacteriota</taxon>
        <taxon>Stenosarchaea group</taxon>
        <taxon>Halobacteria</taxon>
        <taxon>Halobacteriales</taxon>
        <taxon>Haloferacaceae</taxon>
        <taxon>Halobaculum</taxon>
    </lineage>
</organism>
<evidence type="ECO:0000256" key="3">
    <source>
        <dbReference type="ARBA" id="ARBA00048363"/>
    </source>
</evidence>
<evidence type="ECO:0000256" key="1">
    <source>
        <dbReference type="ARBA" id="ARBA00006154"/>
    </source>
</evidence>
<accession>A0ABD5XRI8</accession>
<name>A0ABD5XRI8_9EURY</name>
<dbReference type="PANTHER" id="PTHR42880">
    <property type="entry name" value="HOMOCITRATE SYNTHASE"/>
    <property type="match status" value="1"/>
</dbReference>
<dbReference type="Pfam" id="PF00682">
    <property type="entry name" value="HMGL-like"/>
    <property type="match status" value="1"/>
</dbReference>
<sequence>MTGLKDLTLREGSQVPGLDISDEEGRAVIDALATLGVERIELSFPRATPRESWYRAAEDRGLRTAALARSVPADVEAALAVDPDEVEVIITSSAVQLEHALGKSQSEAEAMMVDAIERAVDGGVDVGVTLMDAIRAEGAALDSYAAAAVDAGVDHITLADTTGAGDPASVRGTVAGVVETVAGAAGVAIHPHDDMGVGAANAKAGVEAGADSVDATVGGSENEPATRRSRPSPSSSRNTARRSTSTTSS</sequence>
<dbReference type="Gene3D" id="3.20.20.70">
    <property type="entry name" value="Aldolase class I"/>
    <property type="match status" value="1"/>
</dbReference>
<dbReference type="CDD" id="cd03174">
    <property type="entry name" value="DRE_TIM_metallolyase"/>
    <property type="match status" value="1"/>
</dbReference>
<feature type="domain" description="Pyruvate carboxyltransferase" evidence="5">
    <location>
        <begin position="2"/>
        <end position="249"/>
    </location>
</feature>
<dbReference type="InterPro" id="IPR013785">
    <property type="entry name" value="Aldolase_TIM"/>
</dbReference>
<gene>
    <name evidence="6" type="ORF">ACFQRB_17175</name>
</gene>
<evidence type="ECO:0000256" key="4">
    <source>
        <dbReference type="SAM" id="MobiDB-lite"/>
    </source>
</evidence>
<dbReference type="AlphaFoldDB" id="A0ABD5XRI8"/>
<dbReference type="PROSITE" id="PS00816">
    <property type="entry name" value="AIPM_HOMOCIT_SYNTH_2"/>
    <property type="match status" value="1"/>
</dbReference>
<dbReference type="InterPro" id="IPR002034">
    <property type="entry name" value="AIPM/Hcit_synth_CS"/>
</dbReference>
<keyword evidence="7" id="KW-1185">Reference proteome</keyword>
<dbReference type="GO" id="GO:0004410">
    <property type="term" value="F:homocitrate synthase activity"/>
    <property type="evidence" value="ECO:0007669"/>
    <property type="project" value="UniProtKB-EC"/>
</dbReference>
<dbReference type="Proteomes" id="UP001596368">
    <property type="component" value="Unassembled WGS sequence"/>
</dbReference>
<dbReference type="GO" id="GO:0043436">
    <property type="term" value="P:oxoacid metabolic process"/>
    <property type="evidence" value="ECO:0007669"/>
    <property type="project" value="UniProtKB-ARBA"/>
</dbReference>
<protein>
    <recommendedName>
        <fullName evidence="5">Pyruvate carboxyltransferase domain-containing protein</fullName>
    </recommendedName>
</protein>
<dbReference type="PANTHER" id="PTHR42880:SF1">
    <property type="entry name" value="ISOPROPYLMALATE_HOMOCITRATE_CITRAMALATE SYNTHASE FAMILY PROTEIN"/>
    <property type="match status" value="1"/>
</dbReference>
<comment type="caution">
    <text evidence="6">The sequence shown here is derived from an EMBL/GenBank/DDBJ whole genome shotgun (WGS) entry which is preliminary data.</text>
</comment>
<feature type="region of interest" description="Disordered" evidence="4">
    <location>
        <begin position="206"/>
        <end position="249"/>
    </location>
</feature>
<dbReference type="InterPro" id="IPR000891">
    <property type="entry name" value="PYR_CT"/>
</dbReference>
<reference evidence="6 7" key="1">
    <citation type="journal article" date="2019" name="Int. J. Syst. Evol. Microbiol.">
        <title>The Global Catalogue of Microorganisms (GCM) 10K type strain sequencing project: providing services to taxonomists for standard genome sequencing and annotation.</title>
        <authorList>
            <consortium name="The Broad Institute Genomics Platform"/>
            <consortium name="The Broad Institute Genome Sequencing Center for Infectious Disease"/>
            <person name="Wu L."/>
            <person name="Ma J."/>
        </authorList>
    </citation>
    <scope>NUCLEOTIDE SEQUENCE [LARGE SCALE GENOMIC DNA]</scope>
    <source>
        <strain evidence="6 7">DT92</strain>
    </source>
</reference>
<evidence type="ECO:0000259" key="5">
    <source>
        <dbReference type="PROSITE" id="PS50991"/>
    </source>
</evidence>
<proteinExistence type="inferred from homology"/>
<dbReference type="PROSITE" id="PS50991">
    <property type="entry name" value="PYR_CT"/>
    <property type="match status" value="1"/>
</dbReference>
<evidence type="ECO:0000313" key="7">
    <source>
        <dbReference type="Proteomes" id="UP001596368"/>
    </source>
</evidence>
<feature type="compositionally biased region" description="Low complexity" evidence="4">
    <location>
        <begin position="231"/>
        <end position="249"/>
    </location>
</feature>
<dbReference type="SUPFAM" id="SSF51569">
    <property type="entry name" value="Aldolase"/>
    <property type="match status" value="1"/>
</dbReference>
<keyword evidence="2" id="KW-0808">Transferase</keyword>
<evidence type="ECO:0000256" key="2">
    <source>
        <dbReference type="ARBA" id="ARBA00022679"/>
    </source>
</evidence>
<comment type="similarity">
    <text evidence="1">Belongs to the alpha-IPM synthase/homocitrate synthase family.</text>
</comment>